<name>A0A7H9EIQ8_9LACO</name>
<feature type="transmembrane region" description="Helical" evidence="8">
    <location>
        <begin position="241"/>
        <end position="258"/>
    </location>
</feature>
<keyword evidence="6 8" id="KW-1133">Transmembrane helix</keyword>
<dbReference type="GO" id="GO:0055085">
    <property type="term" value="P:transmembrane transport"/>
    <property type="evidence" value="ECO:0007669"/>
    <property type="project" value="InterPro"/>
</dbReference>
<feature type="transmembrane region" description="Helical" evidence="8">
    <location>
        <begin position="195"/>
        <end position="220"/>
    </location>
</feature>
<dbReference type="InterPro" id="IPR004841">
    <property type="entry name" value="AA-permease/SLC12A_dom"/>
</dbReference>
<feature type="transmembrane region" description="Helical" evidence="8">
    <location>
        <begin position="270"/>
        <end position="293"/>
    </location>
</feature>
<dbReference type="FunFam" id="1.20.1740.10:FF:000001">
    <property type="entry name" value="Amino acid permease"/>
    <property type="match status" value="1"/>
</dbReference>
<keyword evidence="5" id="KW-0029">Amino-acid transport</keyword>
<dbReference type="Pfam" id="PF00324">
    <property type="entry name" value="AA_permease"/>
    <property type="match status" value="1"/>
</dbReference>
<dbReference type="RefSeq" id="WP_180849408.1">
    <property type="nucleotide sequence ID" value="NZ_CP047418.1"/>
</dbReference>
<feature type="domain" description="Amino acid permease/ SLC12A" evidence="9">
    <location>
        <begin position="13"/>
        <end position="432"/>
    </location>
</feature>
<dbReference type="Proteomes" id="UP000510886">
    <property type="component" value="Chromosome"/>
</dbReference>
<reference evidence="10 11" key="1">
    <citation type="submission" date="2020-01" db="EMBL/GenBank/DDBJ databases">
        <title>Complete and circular genome sequences of six lactobacillus isolates from horses.</title>
        <authorList>
            <person name="Hassan H.M."/>
        </authorList>
    </citation>
    <scope>NUCLEOTIDE SEQUENCE [LARGE SCALE GENOMIC DNA]</scope>
    <source>
        <strain evidence="10 11">1A</strain>
    </source>
</reference>
<dbReference type="Gene3D" id="1.20.1740.10">
    <property type="entry name" value="Amino acid/polyamine transporter I"/>
    <property type="match status" value="1"/>
</dbReference>
<evidence type="ECO:0000256" key="2">
    <source>
        <dbReference type="ARBA" id="ARBA00022448"/>
    </source>
</evidence>
<feature type="transmembrane region" description="Helical" evidence="8">
    <location>
        <begin position="87"/>
        <end position="116"/>
    </location>
</feature>
<evidence type="ECO:0000256" key="6">
    <source>
        <dbReference type="ARBA" id="ARBA00022989"/>
    </source>
</evidence>
<keyword evidence="4 8" id="KW-0812">Transmembrane</keyword>
<organism evidence="10 11">
    <name type="scientific">Ligilactobacillus saerimneri</name>
    <dbReference type="NCBI Taxonomy" id="228229"/>
    <lineage>
        <taxon>Bacteria</taxon>
        <taxon>Bacillati</taxon>
        <taxon>Bacillota</taxon>
        <taxon>Bacilli</taxon>
        <taxon>Lactobacillales</taxon>
        <taxon>Lactobacillaceae</taxon>
        <taxon>Ligilactobacillus</taxon>
    </lineage>
</organism>
<dbReference type="AlphaFoldDB" id="A0A7H9EIQ8"/>
<comment type="subcellular location">
    <subcellularLocation>
        <location evidence="1">Cell membrane</location>
        <topology evidence="1">Multi-pass membrane protein</topology>
    </subcellularLocation>
</comment>
<feature type="transmembrane region" description="Helical" evidence="8">
    <location>
        <begin position="155"/>
        <end position="175"/>
    </location>
</feature>
<feature type="transmembrane region" description="Helical" evidence="8">
    <location>
        <begin position="332"/>
        <end position="350"/>
    </location>
</feature>
<gene>
    <name evidence="10" type="ORF">GTO87_02615</name>
</gene>
<evidence type="ECO:0000259" key="9">
    <source>
        <dbReference type="Pfam" id="PF00324"/>
    </source>
</evidence>
<keyword evidence="2" id="KW-0813">Transport</keyword>
<keyword evidence="3" id="KW-1003">Cell membrane</keyword>
<dbReference type="PIRSF" id="PIRSF006060">
    <property type="entry name" value="AA_transporter"/>
    <property type="match status" value="1"/>
</dbReference>
<sequence length="450" mass="48734">MKKDLSRELSGRHVWMMTIGGAIGTGLFLGSGTAIQQAGPSIMGGYLLAAGFTYLMLRALGELILADPSKGSFIEVVRTYLGPRWEFIVGWTYWLCWESLAMTNLTASGIYMHYWFPHVPQWLIVLIFLIALVAINLTNVGLFARLEAGFASIKVIAILALIAVGIVLLGGHFQVGGQAVALQNLGLHGGFFPHGMKGMLLCLPMVIFAYTGIEMVGLTAGETKTPEKDIPQAINSIGPQISLFYIGALFVLMCIIPWDQVSVTGSPFVQVFGALGIKAAASIINFVVLTAALSSCNSAIFSTSRIIHSLAQNNQAPAYFGQTNQRNVPLRALLLSSGCLLLIVGLNFVLPAAVFTIISGVATVSFIFVWIILLICHIKYRQGQVGSDVMTMPLFPVTNWLTIAFFGAVLVLLLFTPATRLSLFWTIGWFILIGGASLVFDHKEEMEHAD</sequence>
<feature type="transmembrane region" description="Helical" evidence="8">
    <location>
        <begin position="44"/>
        <end position="66"/>
    </location>
</feature>
<dbReference type="EMBL" id="CP047418">
    <property type="protein sequence ID" value="QLL77588.1"/>
    <property type="molecule type" value="Genomic_DNA"/>
</dbReference>
<feature type="transmembrane region" description="Helical" evidence="8">
    <location>
        <begin position="397"/>
        <end position="416"/>
    </location>
</feature>
<evidence type="ECO:0000256" key="5">
    <source>
        <dbReference type="ARBA" id="ARBA00022970"/>
    </source>
</evidence>
<evidence type="ECO:0000313" key="11">
    <source>
        <dbReference type="Proteomes" id="UP000510886"/>
    </source>
</evidence>
<evidence type="ECO:0000256" key="8">
    <source>
        <dbReference type="SAM" id="Phobius"/>
    </source>
</evidence>
<accession>A0A7H9EIQ8</accession>
<keyword evidence="7 8" id="KW-0472">Membrane</keyword>
<protein>
    <submittedName>
        <fullName evidence="10">Amino acid permease</fullName>
    </submittedName>
</protein>
<proteinExistence type="predicted"/>
<dbReference type="GO" id="GO:0006865">
    <property type="term" value="P:amino acid transport"/>
    <property type="evidence" value="ECO:0007669"/>
    <property type="project" value="UniProtKB-KW"/>
</dbReference>
<evidence type="ECO:0000256" key="1">
    <source>
        <dbReference type="ARBA" id="ARBA00004651"/>
    </source>
</evidence>
<dbReference type="PANTHER" id="PTHR43495:SF2">
    <property type="entry name" value="D-SERINE_D-ALANINE_GLYCINE TRANSPORTER"/>
    <property type="match status" value="1"/>
</dbReference>
<evidence type="ECO:0000256" key="3">
    <source>
        <dbReference type="ARBA" id="ARBA00022475"/>
    </source>
</evidence>
<dbReference type="PANTHER" id="PTHR43495">
    <property type="entry name" value="GABA PERMEASE"/>
    <property type="match status" value="1"/>
</dbReference>
<evidence type="ECO:0000256" key="7">
    <source>
        <dbReference type="ARBA" id="ARBA00023136"/>
    </source>
</evidence>
<feature type="transmembrane region" description="Helical" evidence="8">
    <location>
        <begin position="356"/>
        <end position="376"/>
    </location>
</feature>
<dbReference type="GO" id="GO:0005886">
    <property type="term" value="C:plasma membrane"/>
    <property type="evidence" value="ECO:0007669"/>
    <property type="project" value="UniProtKB-SubCell"/>
</dbReference>
<feature type="transmembrane region" description="Helical" evidence="8">
    <location>
        <begin position="422"/>
        <end position="440"/>
    </location>
</feature>
<feature type="transmembrane region" description="Helical" evidence="8">
    <location>
        <begin position="122"/>
        <end position="143"/>
    </location>
</feature>
<evidence type="ECO:0000313" key="10">
    <source>
        <dbReference type="EMBL" id="QLL77588.1"/>
    </source>
</evidence>
<dbReference type="KEGG" id="lsw:GTO87_02615"/>
<evidence type="ECO:0000256" key="4">
    <source>
        <dbReference type="ARBA" id="ARBA00022692"/>
    </source>
</evidence>